<proteinExistence type="inferred from homology"/>
<keyword evidence="4" id="KW-0804">Transcription</keyword>
<protein>
    <submittedName>
        <fullName evidence="6">LysR family transcriptional regulator</fullName>
    </submittedName>
</protein>
<dbReference type="InterPro" id="IPR000847">
    <property type="entry name" value="LysR_HTH_N"/>
</dbReference>
<dbReference type="InterPro" id="IPR005119">
    <property type="entry name" value="LysR_subst-bd"/>
</dbReference>
<feature type="domain" description="HTH lysR-type" evidence="5">
    <location>
        <begin position="1"/>
        <end position="58"/>
    </location>
</feature>
<evidence type="ECO:0000256" key="1">
    <source>
        <dbReference type="ARBA" id="ARBA00009437"/>
    </source>
</evidence>
<gene>
    <name evidence="6" type="ORF">SHI21_08500</name>
</gene>
<comment type="caution">
    <text evidence="6">The sequence shown here is derived from an EMBL/GenBank/DDBJ whole genome shotgun (WGS) entry which is preliminary data.</text>
</comment>
<dbReference type="InterPro" id="IPR036388">
    <property type="entry name" value="WH-like_DNA-bd_sf"/>
</dbReference>
<dbReference type="SUPFAM" id="SSF46785">
    <property type="entry name" value="Winged helix' DNA-binding domain"/>
    <property type="match status" value="1"/>
</dbReference>
<dbReference type="SUPFAM" id="SSF53850">
    <property type="entry name" value="Periplasmic binding protein-like II"/>
    <property type="match status" value="1"/>
</dbReference>
<dbReference type="EMBL" id="JAYGJQ010000001">
    <property type="protein sequence ID" value="MEA9356239.1"/>
    <property type="molecule type" value="Genomic_DNA"/>
</dbReference>
<keyword evidence="7" id="KW-1185">Reference proteome</keyword>
<organism evidence="6 7">
    <name type="scientific">Bacteriovorax antarcticus</name>
    <dbReference type="NCBI Taxonomy" id="3088717"/>
    <lineage>
        <taxon>Bacteria</taxon>
        <taxon>Pseudomonadati</taxon>
        <taxon>Bdellovibrionota</taxon>
        <taxon>Bacteriovoracia</taxon>
        <taxon>Bacteriovoracales</taxon>
        <taxon>Bacteriovoracaceae</taxon>
        <taxon>Bacteriovorax</taxon>
    </lineage>
</organism>
<dbReference type="CDD" id="cd05466">
    <property type="entry name" value="PBP2_LTTR_substrate"/>
    <property type="match status" value="1"/>
</dbReference>
<dbReference type="RefSeq" id="WP_323575925.1">
    <property type="nucleotide sequence ID" value="NZ_JAYGJQ010000001.1"/>
</dbReference>
<sequence length="289" mass="32271">MDIDRVRYFHVFADTGSLVRASEVLHISQPALSKALRLLESEIGIKLVETDGRGLKLSEAGRTFRSETSALLDSWLKIPEKIKSSEKWTPTKIGSFEVFTTYFLGHLSDSLNLEGLEVHELGPGKLEEAIAHGQVDLGITYVPVPKVGVEFLEVSKISMGVFGISKKFSSIDFSDLPFVIPLLPSEGTPSKVIGLDGWPDHRFERKVKFRVTVMGSALELCRKGISVAYLPRFIVELYNKSVQAEFRLSELKSPIPMKERSQSVFIIYKKGSTETTLHRQVAKCLRSLS</sequence>
<comment type="similarity">
    <text evidence="1">Belongs to the LysR transcriptional regulatory family.</text>
</comment>
<keyword evidence="2" id="KW-0805">Transcription regulation</keyword>
<dbReference type="Gene3D" id="1.10.10.10">
    <property type="entry name" value="Winged helix-like DNA-binding domain superfamily/Winged helix DNA-binding domain"/>
    <property type="match status" value="1"/>
</dbReference>
<accession>A0ABU5VT62</accession>
<dbReference type="Pfam" id="PF00126">
    <property type="entry name" value="HTH_1"/>
    <property type="match status" value="1"/>
</dbReference>
<dbReference type="Gene3D" id="3.40.190.290">
    <property type="match status" value="1"/>
</dbReference>
<dbReference type="InterPro" id="IPR036390">
    <property type="entry name" value="WH_DNA-bd_sf"/>
</dbReference>
<evidence type="ECO:0000256" key="4">
    <source>
        <dbReference type="ARBA" id="ARBA00023163"/>
    </source>
</evidence>
<dbReference type="Pfam" id="PF03466">
    <property type="entry name" value="LysR_substrate"/>
    <property type="match status" value="1"/>
</dbReference>
<name>A0ABU5VT62_9BACT</name>
<dbReference type="Proteomes" id="UP001302274">
    <property type="component" value="Unassembled WGS sequence"/>
</dbReference>
<evidence type="ECO:0000259" key="5">
    <source>
        <dbReference type="PROSITE" id="PS50931"/>
    </source>
</evidence>
<evidence type="ECO:0000313" key="7">
    <source>
        <dbReference type="Proteomes" id="UP001302274"/>
    </source>
</evidence>
<dbReference type="PANTHER" id="PTHR30126:SF40">
    <property type="entry name" value="HTH-TYPE TRANSCRIPTIONAL REGULATOR GLTR"/>
    <property type="match status" value="1"/>
</dbReference>
<evidence type="ECO:0000256" key="2">
    <source>
        <dbReference type="ARBA" id="ARBA00023015"/>
    </source>
</evidence>
<evidence type="ECO:0000256" key="3">
    <source>
        <dbReference type="ARBA" id="ARBA00023125"/>
    </source>
</evidence>
<evidence type="ECO:0000313" key="6">
    <source>
        <dbReference type="EMBL" id="MEA9356239.1"/>
    </source>
</evidence>
<dbReference type="PANTHER" id="PTHR30126">
    <property type="entry name" value="HTH-TYPE TRANSCRIPTIONAL REGULATOR"/>
    <property type="match status" value="1"/>
</dbReference>
<dbReference type="PROSITE" id="PS50931">
    <property type="entry name" value="HTH_LYSR"/>
    <property type="match status" value="1"/>
</dbReference>
<dbReference type="PRINTS" id="PR00039">
    <property type="entry name" value="HTHLYSR"/>
</dbReference>
<reference evidence="6 7" key="1">
    <citation type="submission" date="2023-11" db="EMBL/GenBank/DDBJ databases">
        <title>A Novel Polar Bacteriovorax (B. antarcticus) Isolated from the Biocrust in Antarctica.</title>
        <authorList>
            <person name="Mun W."/>
            <person name="Choi S.Y."/>
            <person name="Mitchell R.J."/>
        </authorList>
    </citation>
    <scope>NUCLEOTIDE SEQUENCE [LARGE SCALE GENOMIC DNA]</scope>
    <source>
        <strain evidence="6 7">PP10</strain>
    </source>
</reference>
<keyword evidence="3" id="KW-0238">DNA-binding</keyword>